<dbReference type="GO" id="GO:0008236">
    <property type="term" value="F:serine-type peptidase activity"/>
    <property type="evidence" value="ECO:0007669"/>
    <property type="project" value="UniProtKB-KW"/>
</dbReference>
<keyword evidence="2 7" id="KW-0645">Protease</keyword>
<dbReference type="OrthoDB" id="45421at2759"/>
<dbReference type="Pfam" id="PF01343">
    <property type="entry name" value="Peptidase_S49"/>
    <property type="match status" value="1"/>
</dbReference>
<keyword evidence="8" id="KW-1185">Reference proteome</keyword>
<dbReference type="AlphaFoldDB" id="A0A2U1LE20"/>
<dbReference type="Proteomes" id="UP000245207">
    <property type="component" value="Unassembled WGS sequence"/>
</dbReference>
<evidence type="ECO:0000313" key="8">
    <source>
        <dbReference type="Proteomes" id="UP000245207"/>
    </source>
</evidence>
<evidence type="ECO:0000256" key="2">
    <source>
        <dbReference type="ARBA" id="ARBA00022670"/>
    </source>
</evidence>
<feature type="domain" description="Peptidase S49" evidence="6">
    <location>
        <begin position="41"/>
        <end position="146"/>
    </location>
</feature>
<protein>
    <submittedName>
        <fullName evidence="7">Serine protease SPPA, chloroplastic</fullName>
    </submittedName>
</protein>
<dbReference type="EMBL" id="PKPP01009898">
    <property type="protein sequence ID" value="PWA47246.1"/>
    <property type="molecule type" value="Genomic_DNA"/>
</dbReference>
<dbReference type="GO" id="GO:0006508">
    <property type="term" value="P:proteolysis"/>
    <property type="evidence" value="ECO:0007669"/>
    <property type="project" value="UniProtKB-KW"/>
</dbReference>
<comment type="similarity">
    <text evidence="1">Belongs to the peptidase S49 family.</text>
</comment>
<dbReference type="InterPro" id="IPR002142">
    <property type="entry name" value="Peptidase_S49"/>
</dbReference>
<organism evidence="7 8">
    <name type="scientific">Artemisia annua</name>
    <name type="common">Sweet wormwood</name>
    <dbReference type="NCBI Taxonomy" id="35608"/>
    <lineage>
        <taxon>Eukaryota</taxon>
        <taxon>Viridiplantae</taxon>
        <taxon>Streptophyta</taxon>
        <taxon>Embryophyta</taxon>
        <taxon>Tracheophyta</taxon>
        <taxon>Spermatophyta</taxon>
        <taxon>Magnoliopsida</taxon>
        <taxon>eudicotyledons</taxon>
        <taxon>Gunneridae</taxon>
        <taxon>Pentapetalae</taxon>
        <taxon>asterids</taxon>
        <taxon>campanulids</taxon>
        <taxon>Asterales</taxon>
        <taxon>Asteraceae</taxon>
        <taxon>Asteroideae</taxon>
        <taxon>Anthemideae</taxon>
        <taxon>Artemisiinae</taxon>
        <taxon>Artemisia</taxon>
    </lineage>
</organism>
<dbReference type="PANTHER" id="PTHR33209:SF1">
    <property type="entry name" value="PEPTIDASE S49 DOMAIN-CONTAINING PROTEIN"/>
    <property type="match status" value="1"/>
</dbReference>
<sequence length="360" mass="40765">MVTIHIVIIHFLNICTGPSVFHLSSFRLSELDSKTAEVVGMFDMGKLYEKIGYNEEIISKGQFSELNSSHRSFRPEEKKLFVESKQVMYKEFRDKAASSRSMSVDKMKKIAQGRVWTGNDAASRGLVDALGGFSRAVAIAKHKAKIPQNKKILQGRRDDVKRENPHVYDRDYALENVWNVEHVQSQLLQATMLPWQILLISVHTPKHPLHFQDLHHHNGVSKMNAQQRGTKAEAKGESVRKRPRQDLGDSIEAFAQNLNHPTDSSIAIRELVKELKDASLKKNAKRVTAFLKNSQRLIESGDNPDIEYKMHPIIDKEWFLSDKVLIAEDPDTLPAVGSGDGIDHHHAPQSIPLYLKKSIS</sequence>
<accession>A0A2U1LE20</accession>
<evidence type="ECO:0000256" key="5">
    <source>
        <dbReference type="SAM" id="MobiDB-lite"/>
    </source>
</evidence>
<proteinExistence type="inferred from homology"/>
<feature type="region of interest" description="Disordered" evidence="5">
    <location>
        <begin position="224"/>
        <end position="244"/>
    </location>
</feature>
<gene>
    <name evidence="7" type="ORF">CTI12_AA501040</name>
</gene>
<keyword evidence="4" id="KW-0720">Serine protease</keyword>
<evidence type="ECO:0000256" key="1">
    <source>
        <dbReference type="ARBA" id="ARBA00008683"/>
    </source>
</evidence>
<evidence type="ECO:0000256" key="4">
    <source>
        <dbReference type="ARBA" id="ARBA00022825"/>
    </source>
</evidence>
<keyword evidence="3" id="KW-0378">Hydrolase</keyword>
<comment type="caution">
    <text evidence="7">The sequence shown here is derived from an EMBL/GenBank/DDBJ whole genome shotgun (WGS) entry which is preliminary data.</text>
</comment>
<dbReference type="PANTHER" id="PTHR33209">
    <property type="entry name" value="PROTEASE 4"/>
    <property type="match status" value="1"/>
</dbReference>
<dbReference type="Gene3D" id="3.40.1750.10">
    <property type="entry name" value="peptide peptidase (sppa) like domain"/>
    <property type="match status" value="1"/>
</dbReference>
<dbReference type="STRING" id="35608.A0A2U1LE20"/>
<evidence type="ECO:0000259" key="6">
    <source>
        <dbReference type="Pfam" id="PF01343"/>
    </source>
</evidence>
<feature type="compositionally biased region" description="Basic and acidic residues" evidence="5">
    <location>
        <begin position="230"/>
        <end position="244"/>
    </location>
</feature>
<dbReference type="SUPFAM" id="SSF52096">
    <property type="entry name" value="ClpP/crotonase"/>
    <property type="match status" value="1"/>
</dbReference>
<dbReference type="Gene3D" id="3.90.226.10">
    <property type="entry name" value="2-enoyl-CoA Hydratase, Chain A, domain 1"/>
    <property type="match status" value="1"/>
</dbReference>
<dbReference type="InterPro" id="IPR029045">
    <property type="entry name" value="ClpP/crotonase-like_dom_sf"/>
</dbReference>
<evidence type="ECO:0000256" key="3">
    <source>
        <dbReference type="ARBA" id="ARBA00022801"/>
    </source>
</evidence>
<reference evidence="7 8" key="1">
    <citation type="journal article" date="2018" name="Mol. Plant">
        <title>The genome of Artemisia annua provides insight into the evolution of Asteraceae family and artemisinin biosynthesis.</title>
        <authorList>
            <person name="Shen Q."/>
            <person name="Zhang L."/>
            <person name="Liao Z."/>
            <person name="Wang S."/>
            <person name="Yan T."/>
            <person name="Shi P."/>
            <person name="Liu M."/>
            <person name="Fu X."/>
            <person name="Pan Q."/>
            <person name="Wang Y."/>
            <person name="Lv Z."/>
            <person name="Lu X."/>
            <person name="Zhang F."/>
            <person name="Jiang W."/>
            <person name="Ma Y."/>
            <person name="Chen M."/>
            <person name="Hao X."/>
            <person name="Li L."/>
            <person name="Tang Y."/>
            <person name="Lv G."/>
            <person name="Zhou Y."/>
            <person name="Sun X."/>
            <person name="Brodelius P.E."/>
            <person name="Rose J.K.C."/>
            <person name="Tang K."/>
        </authorList>
    </citation>
    <scope>NUCLEOTIDE SEQUENCE [LARGE SCALE GENOMIC DNA]</scope>
    <source>
        <strain evidence="8">cv. Huhao1</strain>
        <tissue evidence="7">Leaf</tissue>
    </source>
</reference>
<name>A0A2U1LE20_ARTAN</name>
<evidence type="ECO:0000313" key="7">
    <source>
        <dbReference type="EMBL" id="PWA47246.1"/>
    </source>
</evidence>